<dbReference type="EMBL" id="CM042031">
    <property type="protein sequence ID" value="KAI3785914.1"/>
    <property type="molecule type" value="Genomic_DNA"/>
</dbReference>
<comment type="caution">
    <text evidence="1">The sequence shown here is derived from an EMBL/GenBank/DDBJ whole genome shotgun (WGS) entry which is preliminary data.</text>
</comment>
<dbReference type="Proteomes" id="UP001056120">
    <property type="component" value="Linkage Group LG14"/>
</dbReference>
<accession>A0ACB9GR34</accession>
<protein>
    <submittedName>
        <fullName evidence="1">Uncharacterized protein</fullName>
    </submittedName>
</protein>
<reference evidence="2" key="1">
    <citation type="journal article" date="2022" name="Mol. Ecol. Resour.">
        <title>The genomes of chicory, endive, great burdock and yacon provide insights into Asteraceae palaeo-polyploidization history and plant inulin production.</title>
        <authorList>
            <person name="Fan W."/>
            <person name="Wang S."/>
            <person name="Wang H."/>
            <person name="Wang A."/>
            <person name="Jiang F."/>
            <person name="Liu H."/>
            <person name="Zhao H."/>
            <person name="Xu D."/>
            <person name="Zhang Y."/>
        </authorList>
    </citation>
    <scope>NUCLEOTIDE SEQUENCE [LARGE SCALE GENOMIC DNA]</scope>
    <source>
        <strain evidence="2">cv. Yunnan</strain>
    </source>
</reference>
<keyword evidence="2" id="KW-1185">Reference proteome</keyword>
<reference evidence="1 2" key="2">
    <citation type="journal article" date="2022" name="Mol. Ecol. Resour.">
        <title>The genomes of chicory, endive, great burdock and yacon provide insights into Asteraceae paleo-polyploidization history and plant inulin production.</title>
        <authorList>
            <person name="Fan W."/>
            <person name="Wang S."/>
            <person name="Wang H."/>
            <person name="Wang A."/>
            <person name="Jiang F."/>
            <person name="Liu H."/>
            <person name="Zhao H."/>
            <person name="Xu D."/>
            <person name="Zhang Y."/>
        </authorList>
    </citation>
    <scope>NUCLEOTIDE SEQUENCE [LARGE SCALE GENOMIC DNA]</scope>
    <source>
        <strain evidence="2">cv. Yunnan</strain>
        <tissue evidence="1">Leaves</tissue>
    </source>
</reference>
<proteinExistence type="predicted"/>
<sequence>MSSSRLISRLIDCLFINLRHIHRYSIIALLIFFSPEDDLDDVDFDPDFLGKISPPPLKAYLLSQHANAKFFYGVKDHSRRVAEMIGLGSDAEFWKAGVGMMLDIDCGFGSFGAHLLSLKLMVVCMAAYELTGSQVQSTLESGLPAIIGNIISRKFSFFHHCHMTWFTMHNVVFHGTKKVVVFVYGMFLIEPNLILNPGGYFVLNGTSLSTGSMIEGFTHKVCWTLIGRQEETFIWQKTTDPQCYSSR</sequence>
<evidence type="ECO:0000313" key="2">
    <source>
        <dbReference type="Proteomes" id="UP001056120"/>
    </source>
</evidence>
<organism evidence="1 2">
    <name type="scientific">Smallanthus sonchifolius</name>
    <dbReference type="NCBI Taxonomy" id="185202"/>
    <lineage>
        <taxon>Eukaryota</taxon>
        <taxon>Viridiplantae</taxon>
        <taxon>Streptophyta</taxon>
        <taxon>Embryophyta</taxon>
        <taxon>Tracheophyta</taxon>
        <taxon>Spermatophyta</taxon>
        <taxon>Magnoliopsida</taxon>
        <taxon>eudicotyledons</taxon>
        <taxon>Gunneridae</taxon>
        <taxon>Pentapetalae</taxon>
        <taxon>asterids</taxon>
        <taxon>campanulids</taxon>
        <taxon>Asterales</taxon>
        <taxon>Asteraceae</taxon>
        <taxon>Asteroideae</taxon>
        <taxon>Heliantheae alliance</taxon>
        <taxon>Millerieae</taxon>
        <taxon>Smallanthus</taxon>
    </lineage>
</organism>
<evidence type="ECO:0000313" key="1">
    <source>
        <dbReference type="EMBL" id="KAI3785914.1"/>
    </source>
</evidence>
<gene>
    <name evidence="1" type="ORF">L1987_45040</name>
</gene>
<name>A0ACB9GR34_9ASTR</name>